<name>A0A255GU33_9ACTN</name>
<feature type="domain" description="SaeA fifth Fn3-like" evidence="7">
    <location>
        <begin position="731"/>
        <end position="853"/>
    </location>
</feature>
<feature type="domain" description="SaeA N-terminal" evidence="2">
    <location>
        <begin position="191"/>
        <end position="244"/>
    </location>
</feature>
<dbReference type="Pfam" id="PF25833">
    <property type="entry name" value="Fn3_SaeA_3rd"/>
    <property type="match status" value="1"/>
</dbReference>
<accession>A0A255GU33</accession>
<evidence type="ECO:0000259" key="7">
    <source>
        <dbReference type="Pfam" id="PF25836"/>
    </source>
</evidence>
<reference evidence="8 9" key="1">
    <citation type="submission" date="2017-07" db="EMBL/GenBank/DDBJ databases">
        <title>Draft whole genome sequences of clinical Proprionibacteriaceae strains.</title>
        <authorList>
            <person name="Bernier A.-M."/>
            <person name="Bernard K."/>
            <person name="Domingo M.-C."/>
        </authorList>
    </citation>
    <scope>NUCLEOTIDE SEQUENCE [LARGE SCALE GENOMIC DNA]</scope>
    <source>
        <strain evidence="8 9">NML 130396</strain>
    </source>
</reference>
<keyword evidence="9" id="KW-1185">Reference proteome</keyword>
<evidence type="ECO:0000259" key="4">
    <source>
        <dbReference type="Pfam" id="PF25833"/>
    </source>
</evidence>
<gene>
    <name evidence="8" type="ORF">CGZ93_16185</name>
</gene>
<dbReference type="Pfam" id="PF25835">
    <property type="entry name" value="Fn3_SaeA_5th"/>
    <property type="match status" value="1"/>
</dbReference>
<dbReference type="InterPro" id="IPR058696">
    <property type="entry name" value="Fn3_SaeA_5th"/>
</dbReference>
<dbReference type="AlphaFoldDB" id="A0A255GU33"/>
<dbReference type="InterPro" id="IPR058692">
    <property type="entry name" value="Fn3_SaeA_2nd"/>
</dbReference>
<dbReference type="EMBL" id="NMVQ01000045">
    <property type="protein sequence ID" value="OYO18093.1"/>
    <property type="molecule type" value="Genomic_DNA"/>
</dbReference>
<protein>
    <submittedName>
        <fullName evidence="8">Uncharacterized protein</fullName>
    </submittedName>
</protein>
<feature type="domain" description="SaeA second Fn3-like" evidence="4">
    <location>
        <begin position="421"/>
        <end position="511"/>
    </location>
</feature>
<dbReference type="Pfam" id="PF25832">
    <property type="entry name" value="Fn3_SaeA_2nd"/>
    <property type="match status" value="1"/>
</dbReference>
<organism evidence="8 9">
    <name type="scientific">Enemella dayhoffiae</name>
    <dbReference type="NCBI Taxonomy" id="2016507"/>
    <lineage>
        <taxon>Bacteria</taxon>
        <taxon>Bacillati</taxon>
        <taxon>Actinomycetota</taxon>
        <taxon>Actinomycetes</taxon>
        <taxon>Propionibacteriales</taxon>
        <taxon>Propionibacteriaceae</taxon>
        <taxon>Enemella</taxon>
    </lineage>
</organism>
<evidence type="ECO:0000259" key="3">
    <source>
        <dbReference type="Pfam" id="PF25832"/>
    </source>
</evidence>
<proteinExistence type="predicted"/>
<dbReference type="Pfam" id="PF25836">
    <property type="entry name" value="Fn3_SaeA_6th"/>
    <property type="match status" value="1"/>
</dbReference>
<evidence type="ECO:0000259" key="2">
    <source>
        <dbReference type="Pfam" id="PF25831"/>
    </source>
</evidence>
<dbReference type="RefSeq" id="WP_094365182.1">
    <property type="nucleotide sequence ID" value="NZ_NMVQ01000045.1"/>
</dbReference>
<feature type="region of interest" description="Disordered" evidence="1">
    <location>
        <begin position="71"/>
        <end position="149"/>
    </location>
</feature>
<evidence type="ECO:0000259" key="5">
    <source>
        <dbReference type="Pfam" id="PF25834"/>
    </source>
</evidence>
<evidence type="ECO:0000256" key="1">
    <source>
        <dbReference type="SAM" id="MobiDB-lite"/>
    </source>
</evidence>
<dbReference type="Pfam" id="PF25831">
    <property type="entry name" value="SaeA_1st"/>
    <property type="match status" value="1"/>
</dbReference>
<dbReference type="InterPro" id="IPR058693">
    <property type="entry name" value="Fn3_SaeA_3rd"/>
</dbReference>
<dbReference type="InterPro" id="IPR058695">
    <property type="entry name" value="SaeA_N"/>
</dbReference>
<sequence length="858" mass="92852">MLNQAERRRQVLLAWAFVMRERGEQVPGNEQLTVIAMTRAVPPGLRTPLVNRWAQVLHHLMWLSDQGHPDPVADAMNRLQAGPRPPFPQGGGVRPGMPPGQRPGPPGPPQPPQPSQPARPVAPSFPPPPPGMRPGQPLPSATEPEPTDEVVDADIVDAELVEDTPAVPPPADSPAEEPAASTESEPELPPLQRLMVWRDQQGQHELKDRHLRQVVNSGAQTVPEVAAGLPASLKPMAAQIAAVLGLGGRPPADARPAESTPPTARVEDEPASPAPGRTEAEPAAPGQLNPDAVTWQQPLELSEVLGEFSAMDFSEPSGEPVAVKASARADGSTMLRWPAYQAEVGEAVVYRVVADDEHVPYSPDMSEVIAVTQRTQLIDDRPFASAVRHYQVWVNTGANAGEAALNQPRMHARLPMVAKPADVDIREDEGRVIGQWAPLAGVRRVQVYRVPAERAAAGAGNPMYRICHDEANLGGFVDHGAEPGRRYLYQLMVEAEVEGVPQLSLPTVVPVTISVVLQPVQDLQCRLEDEGGAPQFDLRWTDPPAGRVVIYRTTGGPLPGADADTVDEQALPQMRLRAEDRLAHPMATHDGVTTMEDVPWPRGWSRTYFTPVTLIDGKARVGVTTSQVRTGEVEDATVVERVSGQVLTMDWPEGAASIKVYASPAGQPAADALPGAEPIAEISQETYVRLGGLHFSRPLDSGGCDLHLVPVSFAGGRAIEGRPTTVSYRGLLKLWYEVDRRPGIPGRQPSLLLVRIRADRPNHSAPPFALVFNPYRLPLDVNDGEAINVRPATEQPSQWSARFRPPGLQPQWSAPGWMADVTGRVGWIRVFVDLAPDPRRGTVALLDPAVQRLYLDGR</sequence>
<feature type="domain" description="SaeA fourth Fn3-like" evidence="6">
    <location>
        <begin position="633"/>
        <end position="726"/>
    </location>
</feature>
<evidence type="ECO:0000313" key="8">
    <source>
        <dbReference type="EMBL" id="OYO18093.1"/>
    </source>
</evidence>
<comment type="caution">
    <text evidence="8">The sequence shown here is derived from an EMBL/GenBank/DDBJ whole genome shotgun (WGS) entry which is preliminary data.</text>
</comment>
<dbReference type="InterPro" id="IPR058694">
    <property type="entry name" value="Fn3_SaeA_4th"/>
</dbReference>
<feature type="region of interest" description="Disordered" evidence="1">
    <location>
        <begin position="164"/>
        <end position="193"/>
    </location>
</feature>
<feature type="region of interest" description="Disordered" evidence="1">
    <location>
        <begin position="249"/>
        <end position="290"/>
    </location>
</feature>
<dbReference type="OrthoDB" id="4362456at2"/>
<dbReference type="InterPro" id="IPR058691">
    <property type="entry name" value="Fn3_SaeA_1st"/>
</dbReference>
<evidence type="ECO:0000259" key="6">
    <source>
        <dbReference type="Pfam" id="PF25835"/>
    </source>
</evidence>
<dbReference type="Pfam" id="PF25834">
    <property type="entry name" value="Fn3_SaeA_4th"/>
    <property type="match status" value="1"/>
</dbReference>
<evidence type="ECO:0000313" key="9">
    <source>
        <dbReference type="Proteomes" id="UP000216311"/>
    </source>
</evidence>
<feature type="domain" description="SaeA third Fn3-like" evidence="5">
    <location>
        <begin position="528"/>
        <end position="624"/>
    </location>
</feature>
<feature type="domain" description="SaeA first Fn3-like" evidence="3">
    <location>
        <begin position="325"/>
        <end position="413"/>
    </location>
</feature>
<feature type="compositionally biased region" description="Pro residues" evidence="1">
    <location>
        <begin position="123"/>
        <end position="132"/>
    </location>
</feature>
<feature type="compositionally biased region" description="Pro residues" evidence="1">
    <location>
        <begin position="96"/>
        <end position="117"/>
    </location>
</feature>
<dbReference type="Proteomes" id="UP000216311">
    <property type="component" value="Unassembled WGS sequence"/>
</dbReference>